<dbReference type="CDD" id="cd23958">
    <property type="entry name" value="SCC2"/>
    <property type="match status" value="1"/>
</dbReference>
<dbReference type="GO" id="GO:0034087">
    <property type="term" value="P:establishment of mitotic sister chromatid cohesion"/>
    <property type="evidence" value="ECO:0007669"/>
    <property type="project" value="TreeGrafter"/>
</dbReference>
<evidence type="ECO:0000256" key="5">
    <source>
        <dbReference type="ARBA" id="ARBA00023306"/>
    </source>
</evidence>
<evidence type="ECO:0000256" key="7">
    <source>
        <dbReference type="SAM" id="MobiDB-lite"/>
    </source>
</evidence>
<dbReference type="Pfam" id="PF12830">
    <property type="entry name" value="Nipped-B_C"/>
    <property type="match status" value="1"/>
</dbReference>
<dbReference type="InterPro" id="IPR026003">
    <property type="entry name" value="Cohesin_HEAT"/>
</dbReference>
<accession>A0A336LQA0</accession>
<feature type="compositionally biased region" description="Polar residues" evidence="7">
    <location>
        <begin position="377"/>
        <end position="386"/>
    </location>
</feature>
<dbReference type="GO" id="GO:0071169">
    <property type="term" value="P:establishment of protein localization to chromatin"/>
    <property type="evidence" value="ECO:0007669"/>
    <property type="project" value="TreeGrafter"/>
</dbReference>
<dbReference type="VEuPathDB" id="VectorBase:CSON000894"/>
<feature type="region of interest" description="Disordered" evidence="7">
    <location>
        <begin position="2083"/>
        <end position="2135"/>
    </location>
</feature>
<dbReference type="InterPro" id="IPR033031">
    <property type="entry name" value="Scc2/Nipped-B"/>
</dbReference>
<dbReference type="GO" id="GO:0010468">
    <property type="term" value="P:regulation of gene expression"/>
    <property type="evidence" value="ECO:0007669"/>
    <property type="project" value="InterPro"/>
</dbReference>
<dbReference type="Pfam" id="PF12765">
    <property type="entry name" value="Cohesin_HEAT"/>
    <property type="match status" value="1"/>
</dbReference>
<feature type="compositionally biased region" description="Acidic residues" evidence="7">
    <location>
        <begin position="2123"/>
        <end position="2135"/>
    </location>
</feature>
<evidence type="ECO:0000256" key="1">
    <source>
        <dbReference type="ARBA" id="ARBA00004123"/>
    </source>
</evidence>
<evidence type="ECO:0000256" key="3">
    <source>
        <dbReference type="ARBA" id="ARBA00022737"/>
    </source>
</evidence>
<reference evidence="9" key="1">
    <citation type="submission" date="2018-07" db="EMBL/GenBank/DDBJ databases">
        <authorList>
            <person name="Quirk P.G."/>
            <person name="Krulwich T.A."/>
        </authorList>
    </citation>
    <scope>NUCLEOTIDE SEQUENCE</scope>
</reference>
<dbReference type="GO" id="GO:1990414">
    <property type="term" value="P:replication-born double-strand break repair via sister chromatid exchange"/>
    <property type="evidence" value="ECO:0007669"/>
    <property type="project" value="TreeGrafter"/>
</dbReference>
<dbReference type="EMBL" id="UFQT01000114">
    <property type="protein sequence ID" value="SSX20244.1"/>
    <property type="molecule type" value="Genomic_DNA"/>
</dbReference>
<feature type="region of interest" description="Disordered" evidence="7">
    <location>
        <begin position="377"/>
        <end position="399"/>
    </location>
</feature>
<evidence type="ECO:0000256" key="4">
    <source>
        <dbReference type="ARBA" id="ARBA00023242"/>
    </source>
</evidence>
<evidence type="ECO:0000259" key="8">
    <source>
        <dbReference type="Pfam" id="PF12830"/>
    </source>
</evidence>
<feature type="region of interest" description="Disordered" evidence="7">
    <location>
        <begin position="415"/>
        <end position="444"/>
    </location>
</feature>
<dbReference type="PANTHER" id="PTHR21704">
    <property type="entry name" value="NIPPED-B-LIKE PROTEIN DELANGIN SCC2-RELATED"/>
    <property type="match status" value="1"/>
</dbReference>
<comment type="subcellular location">
    <subcellularLocation>
        <location evidence="1 6">Nucleus</location>
    </subcellularLocation>
</comment>
<feature type="domain" description="Sister chromatid cohesion C-terminal" evidence="8">
    <location>
        <begin position="1686"/>
        <end position="1868"/>
    </location>
</feature>
<name>A0A336LQA0_CULSO</name>
<evidence type="ECO:0000256" key="2">
    <source>
        <dbReference type="ARBA" id="ARBA00009252"/>
    </source>
</evidence>
<sequence>MNKMADRDVPSVPVTTLAGLTSLSDLLSELPLAESTQISTNKSLLFHPRVAEEANNLLQSKDPTLIQPLVQAIQQTNSDNIELKSTYKDSQNERLPDDAPNLLQAINSYNSNVFIHKKTIHSVSDFSPTSNNAAMSPFQNHLPVQQSNVLNPNVQTNNTNQLISTQQPVIKNYQHSANNSNNTLPYEAFNQSLSSLQMTNFINQSPFGDSSGFEHQISSNQVYMQQNITNFQSTSNQENLLYQNQDKSSVNWSSENINQFSSQIDTVRDIGLSLTSNQSILTSTETTKSPLLSESSIYHNNPLPETSQNHMVQNILATPHPQNVEGHKVVPGNNEYLLQQQQHRPSPAQASTAPETSQILQNQNKFVQKSNNCVTTTKQSTQPIPSTTNTHNNNNNSALPRTNMLQALRNSSTLIQTNDSNSDSNIILHQTPKSTSSNTQQKATIPKEVSIEEVSKLQLKIPVIKLNKISDEDQSLMQTDLKSFIKKEPQKAAKYGVAGPNSETVFTKMKEDEARLPYKRKLPPNHVRPEDIVSKPKLRRIEKKLAPVIQKLTPEELMKTSNYQRFMQFMDQVLEELDETEAVVSLDEDETPDCIPSQLLINISAECAKLKARNAIDALPENKLTLLISYAMRSLTVVKNISAGPEIQDDLQEDDVLHKLVCAAEAALFMCNIYTSKSTKFLQEDNIDAIIKFVQFQLRETIFPSFDPVYTFETKKKVEKKKNKSKAAYHQKEILQLYHKIVEIAKVLVQLYNKFHFVDTITIHASALGVEPFFVDNIETLQFVCLDLVTTIFQNEKYAAHRKNILAEILASVDRLPHSKRNLRPFKLTNNGGNIQMMTALVLQLIQCSVVLPESFGLDETAILTKKRINADLSKQKLDKDTFILTKYDTALSIGGNFLTTFLNKCKSRSGDTDFRPLFENFIHDLLTTVNRPEWPASELLLSLLGTLLVKYMSDKSIDQSIRVVSLEYLGIVAARLRKDTVEARCKVDTMDQLIKLIKEEQEKEGDNSGNDSIIELDKEEERTEFLQKILLDYLDVNAQEDNVAWSHAKHFYLTLWYRDIIKLKKQIREGEKGYASRKKTGKRKKRYDSDDADENSESDSENEGKDRNKTIDEELNMQIFRALDERKKYLLSKIITLDGANTDFDDIKTYLDYNNANLIAQYLASKRPFSQSFDMYLQKIILVVREPSIAIRTKAMKCLSNIVEVDQSVLGRKDMQIGVAQKLLDTAISVREAAVDLIGKYILSDVELVDQYYDMLSKRILDTGVSVRKRVIKILRDICAEFPAHDKIPDICVKMIRRVNDEEGIQKLVMEVFMTMWFTPCKDNDQAAMDRKIVQIIDVVCSASDNKGTCGLDDLLKIIFEPKENKEDTKAKKEIPSTIIKACQQIVNGLVNTTMTLEGSDRSTKLVGCISALHLFAKVRPQLLVNHAETLASFLNVKTNSMSMVQFISSIAEILEQVVPLMDHPSETFLNELETHLMMQVFSNTQIIISSCIAALAAVVNKITKNYKLIRDCFRRFYFVSLQPSRKKLESDPTFPLENIFTPLFRRSIYTVGLLMRHFDFKTVAVYGIDKKDNLRPTICNDVFDTFAFFFNCDNIDIRRQTLIALGHFCVQNYEFLSKSELKDVYIYLLSEPGVQTDIKIQVLRNILMYLTEEEQMMVRRDKDWQTQAKTEDLKEMGDVSSGMASAIIQIYLKEILNCFMHREYLVRFWAMRVIEIVLRQGLIHPIKIVPYLICLSTDPEKEVAHSSDRHLQEIDKQYPGFVNMKSQEGLQLSYRLQTVLQSSPTNVIVRGFRIKEKNEPPSALNGFLYSLLRNTKPPRRALIQSIIKQFDDLKISLHQMLYLADNLAYFPYIVQDEPLYLIHQIDLLVSVSGTNLLSNFREGLKPNPAVQNKPEDLPEVLLDEDDEEDSALLFARLPDDTSELEKCITSAQGCMLLLILKQQLKEIYGITDSKISRYTPSDTTKAYDKAMQRRSNSIFHPKATINILKEPRNSGEPLDEKGRKCLVERYLEFKELMLKLDAEDSDGEDIDKPDKSQNIQQASNQKPNTLSEPDASTNPKVPQNATDWNSAFLKSLNTTTVEIPDSDNEVKPITVKPVNKPPIKKGATINKKRRKRKASTSDEESDYNSDDYN</sequence>
<feature type="compositionally biased region" description="Polar residues" evidence="7">
    <location>
        <begin position="415"/>
        <end position="443"/>
    </location>
</feature>
<dbReference type="PANTHER" id="PTHR21704:SF18">
    <property type="entry name" value="NIPPED-B-LIKE PROTEIN"/>
    <property type="match status" value="1"/>
</dbReference>
<gene>
    <name evidence="9" type="primary">CSON000894</name>
</gene>
<evidence type="ECO:0000256" key="6">
    <source>
        <dbReference type="RuleBase" id="RU364107"/>
    </source>
</evidence>
<feature type="compositionally biased region" description="Acidic residues" evidence="7">
    <location>
        <begin position="1091"/>
        <end position="1102"/>
    </location>
</feature>
<dbReference type="SUPFAM" id="SSF48371">
    <property type="entry name" value="ARM repeat"/>
    <property type="match status" value="1"/>
</dbReference>
<dbReference type="OMA" id="GSTDWPA"/>
<keyword evidence="4 6" id="KW-0539">Nucleus</keyword>
<dbReference type="GO" id="GO:0090694">
    <property type="term" value="C:Scc2-Scc4 cohesin loading complex"/>
    <property type="evidence" value="ECO:0007669"/>
    <property type="project" value="TreeGrafter"/>
</dbReference>
<feature type="region of interest" description="Disordered" evidence="7">
    <location>
        <begin position="2026"/>
        <end position="2067"/>
    </location>
</feature>
<dbReference type="Gene3D" id="1.25.10.10">
    <property type="entry name" value="Leucine-rich Repeat Variant"/>
    <property type="match status" value="1"/>
</dbReference>
<feature type="region of interest" description="Disordered" evidence="7">
    <location>
        <begin position="1075"/>
        <end position="1109"/>
    </location>
</feature>
<dbReference type="InterPro" id="IPR024986">
    <property type="entry name" value="Nipped-B_C"/>
</dbReference>
<feature type="compositionally biased region" description="Polar residues" evidence="7">
    <location>
        <begin position="2038"/>
        <end position="2067"/>
    </location>
</feature>
<dbReference type="InterPro" id="IPR011989">
    <property type="entry name" value="ARM-like"/>
</dbReference>
<dbReference type="InterPro" id="IPR016024">
    <property type="entry name" value="ARM-type_fold"/>
</dbReference>
<protein>
    <recommendedName>
        <fullName evidence="6">Nipped-B protein</fullName>
    </recommendedName>
</protein>
<comment type="similarity">
    <text evidence="2 6">Belongs to the SCC2/Nipped-B family.</text>
</comment>
<dbReference type="GO" id="GO:0061775">
    <property type="term" value="F:cohesin loader activity"/>
    <property type="evidence" value="ECO:0007669"/>
    <property type="project" value="InterPro"/>
</dbReference>
<dbReference type="GO" id="GO:0140588">
    <property type="term" value="P:chromatin looping"/>
    <property type="evidence" value="ECO:0007669"/>
    <property type="project" value="InterPro"/>
</dbReference>
<keyword evidence="3 6" id="KW-0677">Repeat</keyword>
<evidence type="ECO:0000313" key="9">
    <source>
        <dbReference type="EMBL" id="SSX20244.1"/>
    </source>
</evidence>
<keyword evidence="5 6" id="KW-0131">Cell cycle</keyword>
<dbReference type="GO" id="GO:0003682">
    <property type="term" value="F:chromatin binding"/>
    <property type="evidence" value="ECO:0007669"/>
    <property type="project" value="TreeGrafter"/>
</dbReference>
<feature type="compositionally biased region" description="Low complexity" evidence="7">
    <location>
        <begin position="387"/>
        <end position="396"/>
    </location>
</feature>
<organism evidence="9">
    <name type="scientific">Culicoides sonorensis</name>
    <name type="common">Biting midge</name>
    <dbReference type="NCBI Taxonomy" id="179676"/>
    <lineage>
        <taxon>Eukaryota</taxon>
        <taxon>Metazoa</taxon>
        <taxon>Ecdysozoa</taxon>
        <taxon>Arthropoda</taxon>
        <taxon>Hexapoda</taxon>
        <taxon>Insecta</taxon>
        <taxon>Pterygota</taxon>
        <taxon>Neoptera</taxon>
        <taxon>Endopterygota</taxon>
        <taxon>Diptera</taxon>
        <taxon>Nematocera</taxon>
        <taxon>Chironomoidea</taxon>
        <taxon>Ceratopogonidae</taxon>
        <taxon>Ceratopogoninae</taxon>
        <taxon>Culicoides</taxon>
        <taxon>Monoculicoides</taxon>
    </lineage>
</organism>
<proteinExistence type="inferred from homology"/>
<feature type="compositionally biased region" description="Basic residues" evidence="7">
    <location>
        <begin position="1076"/>
        <end position="1087"/>
    </location>
</feature>